<dbReference type="AlphaFoldDB" id="A0A3R5UZL3"/>
<protein>
    <submittedName>
        <fullName evidence="2">DUF2232 domain-containing protein</fullName>
    </submittedName>
</protein>
<keyword evidence="1" id="KW-0472">Membrane</keyword>
<feature type="transmembrane region" description="Helical" evidence="1">
    <location>
        <begin position="50"/>
        <end position="80"/>
    </location>
</feature>
<dbReference type="OrthoDB" id="9791090at2"/>
<evidence type="ECO:0000313" key="3">
    <source>
        <dbReference type="Proteomes" id="UP000287502"/>
    </source>
</evidence>
<dbReference type="InterPro" id="IPR018710">
    <property type="entry name" value="DUF2232"/>
</dbReference>
<evidence type="ECO:0000256" key="1">
    <source>
        <dbReference type="SAM" id="Phobius"/>
    </source>
</evidence>
<keyword evidence="3" id="KW-1185">Reference proteome</keyword>
<feature type="transmembrane region" description="Helical" evidence="1">
    <location>
        <begin position="12"/>
        <end position="38"/>
    </location>
</feature>
<name>A0A3R5UZL3_9BACT</name>
<evidence type="ECO:0000313" key="2">
    <source>
        <dbReference type="EMBL" id="QAR32160.1"/>
    </source>
</evidence>
<dbReference type="KEGG" id="gtl:EP073_01720"/>
<dbReference type="EMBL" id="CP035108">
    <property type="protein sequence ID" value="QAR32160.1"/>
    <property type="molecule type" value="Genomic_DNA"/>
</dbReference>
<dbReference type="RefSeq" id="WP_128465447.1">
    <property type="nucleotide sequence ID" value="NZ_CP035108.1"/>
</dbReference>
<accession>A0A3R5UZL3</accession>
<proteinExistence type="predicted"/>
<dbReference type="PANTHER" id="PTHR41324:SF1">
    <property type="entry name" value="DUF2232 DOMAIN-CONTAINING PROTEIN"/>
    <property type="match status" value="1"/>
</dbReference>
<feature type="transmembrane region" description="Helical" evidence="1">
    <location>
        <begin position="156"/>
        <end position="179"/>
    </location>
</feature>
<keyword evidence="1" id="KW-0812">Transmembrane</keyword>
<dbReference type="Pfam" id="PF09991">
    <property type="entry name" value="DUF2232"/>
    <property type="match status" value="1"/>
</dbReference>
<feature type="transmembrane region" description="Helical" evidence="1">
    <location>
        <begin position="224"/>
        <end position="242"/>
    </location>
</feature>
<reference evidence="2 3" key="1">
    <citation type="submission" date="2019-01" db="EMBL/GenBank/DDBJ databases">
        <title>Geovibrio thiophilus DSM 11263, complete genome.</title>
        <authorList>
            <person name="Spring S."/>
            <person name="Bunk B."/>
            <person name="Sproer C."/>
        </authorList>
    </citation>
    <scope>NUCLEOTIDE SEQUENCE [LARGE SCALE GENOMIC DNA]</scope>
    <source>
        <strain evidence="2 3">DSM 11263</strain>
    </source>
</reference>
<sequence>MRVFYLPVASIALFAAVLFFPRVGGLFIPFSPLLLLLYLAEPAREKISDILFLVLVGLCAAFEPFISAYYAMTVIFTAFMIYRWQNKPESNWLPVAASPIPAFILSAVFVFFTDSMRSSLTENVTEILKVLVEAAKKAPETGAASYAAVVEKNMDLAALSLVLIFPGIIFLTSVLVAYFTKTFFYKIKKQEHEVFRLPDNLVWVMLAGLAFFFMGDVYMRSVAFNTLLVFGGLYFIQGFEVLRRWVHRFRLAGIFKAVIYIIIFSEPPLMLALALVGLFSIWFNFFGKPKQDETGS</sequence>
<feature type="transmembrane region" description="Helical" evidence="1">
    <location>
        <begin position="200"/>
        <end position="218"/>
    </location>
</feature>
<organism evidence="2 3">
    <name type="scientific">Geovibrio thiophilus</name>
    <dbReference type="NCBI Taxonomy" id="139438"/>
    <lineage>
        <taxon>Bacteria</taxon>
        <taxon>Pseudomonadati</taxon>
        <taxon>Deferribacterota</taxon>
        <taxon>Deferribacteres</taxon>
        <taxon>Deferribacterales</taxon>
        <taxon>Geovibrionaceae</taxon>
        <taxon>Geovibrio</taxon>
    </lineage>
</organism>
<keyword evidence="1" id="KW-1133">Transmembrane helix</keyword>
<dbReference type="Proteomes" id="UP000287502">
    <property type="component" value="Chromosome"/>
</dbReference>
<dbReference type="PANTHER" id="PTHR41324">
    <property type="entry name" value="MEMBRANE PROTEIN-RELATED"/>
    <property type="match status" value="1"/>
</dbReference>
<feature type="transmembrane region" description="Helical" evidence="1">
    <location>
        <begin position="92"/>
        <end position="112"/>
    </location>
</feature>
<gene>
    <name evidence="2" type="ORF">EP073_01720</name>
</gene>
<feature type="transmembrane region" description="Helical" evidence="1">
    <location>
        <begin position="254"/>
        <end position="283"/>
    </location>
</feature>